<evidence type="ECO:0000313" key="3">
    <source>
        <dbReference type="Proteomes" id="UP001201980"/>
    </source>
</evidence>
<dbReference type="PANTHER" id="PTHR42345:SF1">
    <property type="entry name" value="VTC DOMAIN-CONTAINING PROTEIN"/>
    <property type="match status" value="1"/>
</dbReference>
<sequence length="902" mass="100121">MSEKKNRWGGLLRTLSVAKRSATKVRDGREYDPQPRRASDGDAIRRRRPEGLRSPSPEDGTPAHLSPPRPGLSHTQSSRRRPRRPEPAIRHRDRDVSPEGPEGRGGGGVDGDRKGRKKEDRWHPLTEWPPSGVSSTEELNATYATALIARGAPRHKGHKRALPYRDEDEFFAFYTTSTTHPEVEDDVVYPPIFQKGPTDRADLHDSMVKLMSMKVRHFPGAGPPDHPWESIEQPSYAFCYGSRPGTITLNHWASLNSEMPPPLILGDPGISIRDVELEVIMERIQELEIRGIIDDADESALYRSLYKKFIRDPDRGRYSHKPMERQITDLVLVLSKPDWIDYTKARNMVPTRYMYDPVNIKTEEFFKFFHQLLFSLELELRISWKEHTDASKDALLKQLPPRVLWSLALARRWREYVRIDEFGKHPGDVLFRYKRRGKQVRMLKRFAQIMKWPNLSQTLERLRERDEDNALDTISSHALAFFSGLVLPGPTFPFLIMNSLIDIDPDKATDDLALLSPMHPNCGFQYRGSTTYWTSTSIVGKVLAPKCREVAGWVGPAAPSSDLARNQIARIRTRKSKATHQQLSPGDVASMAERSDPLGPPAEVFPAQEYSLPIRDVDDVDDTIRIERLILRPIPEAAGGISRTTTPAMGSVHSLGRTGTPGTNGVQRPNTTSPTPGPGPKNGSLRRPDVPRTPHAPMTPGPSGAAPGSYFPPPDSSPLQAKSSGPKTFDASILFAIDTESWPLRLAHDVSFITAFPCQDGPHPLWFDYTHVVVRADEVVGVRDWGGISGGGGGIGGSAPAISYGAGRPGSSGNWGGRLGERTYGGKKLPENTDDPEKVLVVEAFGVADNEVLARAWCAHWGLSAIVADVRTTCMACAVREAYAATLTVVILVDDSGRERDD</sequence>
<organism evidence="2 3">
    <name type="scientific">Zalerion maritima</name>
    <dbReference type="NCBI Taxonomy" id="339359"/>
    <lineage>
        <taxon>Eukaryota</taxon>
        <taxon>Fungi</taxon>
        <taxon>Dikarya</taxon>
        <taxon>Ascomycota</taxon>
        <taxon>Pezizomycotina</taxon>
        <taxon>Sordariomycetes</taxon>
        <taxon>Lulworthiomycetidae</taxon>
        <taxon>Lulworthiales</taxon>
        <taxon>Lulworthiaceae</taxon>
        <taxon>Zalerion</taxon>
    </lineage>
</organism>
<dbReference type="AlphaFoldDB" id="A0AAD5RWL1"/>
<feature type="region of interest" description="Disordered" evidence="1">
    <location>
        <begin position="573"/>
        <end position="596"/>
    </location>
</feature>
<proteinExistence type="predicted"/>
<dbReference type="EMBL" id="JAKWBI020000037">
    <property type="protein sequence ID" value="KAJ2905147.1"/>
    <property type="molecule type" value="Genomic_DNA"/>
</dbReference>
<feature type="compositionally biased region" description="Basic and acidic residues" evidence="1">
    <location>
        <begin position="110"/>
        <end position="124"/>
    </location>
</feature>
<evidence type="ECO:0000256" key="1">
    <source>
        <dbReference type="SAM" id="MobiDB-lite"/>
    </source>
</evidence>
<protein>
    <recommendedName>
        <fullName evidence="4">VTC domain-containing protein</fullName>
    </recommendedName>
</protein>
<gene>
    <name evidence="2" type="ORF">MKZ38_006224</name>
</gene>
<evidence type="ECO:0000313" key="2">
    <source>
        <dbReference type="EMBL" id="KAJ2905147.1"/>
    </source>
</evidence>
<feature type="region of interest" description="Disordered" evidence="1">
    <location>
        <begin position="640"/>
        <end position="725"/>
    </location>
</feature>
<dbReference type="PANTHER" id="PTHR42345">
    <property type="entry name" value="TPR_REGION DOMAIN-CONTAINING PROTEIN"/>
    <property type="match status" value="1"/>
</dbReference>
<comment type="caution">
    <text evidence="2">The sequence shown here is derived from an EMBL/GenBank/DDBJ whole genome shotgun (WGS) entry which is preliminary data.</text>
</comment>
<evidence type="ECO:0008006" key="4">
    <source>
        <dbReference type="Google" id="ProtNLM"/>
    </source>
</evidence>
<dbReference type="Proteomes" id="UP001201980">
    <property type="component" value="Unassembled WGS sequence"/>
</dbReference>
<feature type="compositionally biased region" description="Basic and acidic residues" evidence="1">
    <location>
        <begin position="24"/>
        <end position="44"/>
    </location>
</feature>
<accession>A0AAD5RWL1</accession>
<name>A0AAD5RWL1_9PEZI</name>
<feature type="compositionally biased region" description="Basic and acidic residues" evidence="1">
    <location>
        <begin position="84"/>
        <end position="97"/>
    </location>
</feature>
<keyword evidence="3" id="KW-1185">Reference proteome</keyword>
<feature type="region of interest" description="Disordered" evidence="1">
    <location>
        <begin position="19"/>
        <end position="134"/>
    </location>
</feature>
<reference evidence="2" key="1">
    <citation type="submission" date="2022-07" db="EMBL/GenBank/DDBJ databases">
        <title>Draft genome sequence of Zalerion maritima ATCC 34329, a (micro)plastics degrading marine fungus.</title>
        <authorList>
            <person name="Paco A."/>
            <person name="Goncalves M.F.M."/>
            <person name="Rocha-Santos T.A.P."/>
            <person name="Alves A."/>
        </authorList>
    </citation>
    <scope>NUCLEOTIDE SEQUENCE</scope>
    <source>
        <strain evidence="2">ATCC 34329</strain>
    </source>
</reference>